<name>H2J0M1_RAHAC</name>
<evidence type="ECO:0000256" key="2">
    <source>
        <dbReference type="ARBA" id="ARBA00009173"/>
    </source>
</evidence>
<dbReference type="InterPro" id="IPR052375">
    <property type="entry name" value="Complex_I_20kDa-like"/>
</dbReference>
<evidence type="ECO:0000256" key="3">
    <source>
        <dbReference type="ARBA" id="ARBA00022485"/>
    </source>
</evidence>
<dbReference type="EMBL" id="CP003244">
    <property type="protein sequence ID" value="AEX51113.1"/>
    <property type="molecule type" value="Genomic_DNA"/>
</dbReference>
<evidence type="ECO:0000256" key="5">
    <source>
        <dbReference type="ARBA" id="ARBA00023004"/>
    </source>
</evidence>
<gene>
    <name evidence="8" type="ordered locus">Rahaq2_1230</name>
</gene>
<proteinExistence type="inferred from homology"/>
<accession>H2J0M1</accession>
<keyword evidence="3" id="KW-0004">4Fe-4S</keyword>
<dbReference type="GO" id="GO:0048038">
    <property type="term" value="F:quinone binding"/>
    <property type="evidence" value="ECO:0007669"/>
    <property type="project" value="InterPro"/>
</dbReference>
<dbReference type="KEGG" id="raq:Rahaq2_1230"/>
<dbReference type="PANTHER" id="PTHR42989:SF1">
    <property type="entry name" value="FORMATE HYDROGENLYASE SUBUNIT 7-RELATED"/>
    <property type="match status" value="1"/>
</dbReference>
<evidence type="ECO:0000259" key="7">
    <source>
        <dbReference type="Pfam" id="PF01058"/>
    </source>
</evidence>
<dbReference type="Pfam" id="PF01058">
    <property type="entry name" value="Oxidored_q6"/>
    <property type="match status" value="1"/>
</dbReference>
<dbReference type="PATRIC" id="fig|745277.3.peg.1167"/>
<feature type="domain" description="NADH:ubiquinone oxidoreductase-like 20kDa subunit" evidence="7">
    <location>
        <begin position="49"/>
        <end position="158"/>
    </location>
</feature>
<keyword evidence="9" id="KW-1185">Reference proteome</keyword>
<dbReference type="GO" id="GO:0008137">
    <property type="term" value="F:NADH dehydrogenase (ubiquinone) activity"/>
    <property type="evidence" value="ECO:0007669"/>
    <property type="project" value="InterPro"/>
</dbReference>
<keyword evidence="5" id="KW-0408">Iron</keyword>
<dbReference type="Proteomes" id="UP000009010">
    <property type="component" value="Chromosome"/>
</dbReference>
<evidence type="ECO:0000256" key="6">
    <source>
        <dbReference type="ARBA" id="ARBA00023014"/>
    </source>
</evidence>
<dbReference type="STRING" id="745277.Rahaq2_1230"/>
<dbReference type="OrthoDB" id="9786737at2"/>
<keyword evidence="4" id="KW-0479">Metal-binding</keyword>
<dbReference type="eggNOG" id="COG3260">
    <property type="taxonomic scope" value="Bacteria"/>
</dbReference>
<dbReference type="HOGENOM" id="CLU_088839_0_0_6"/>
<dbReference type="SUPFAM" id="SSF56770">
    <property type="entry name" value="HydA/Nqo6-like"/>
    <property type="match status" value="1"/>
</dbReference>
<dbReference type="InterPro" id="IPR006137">
    <property type="entry name" value="NADH_UbQ_OxRdtase-like_20kDa"/>
</dbReference>
<comment type="cofactor">
    <cofactor evidence="1">
        <name>[4Fe-4S] cluster</name>
        <dbReference type="ChEBI" id="CHEBI:49883"/>
    </cofactor>
</comment>
<dbReference type="PANTHER" id="PTHR42989">
    <property type="entry name" value="HYDROGENASE-4 COMPONENT I"/>
    <property type="match status" value="1"/>
</dbReference>
<reference evidence="9" key="2">
    <citation type="submission" date="2012-01" db="EMBL/GenBank/DDBJ databases">
        <title>Complete sequence of chromosome of Rahnella aquatilis CIP 78.65.</title>
        <authorList>
            <person name="Lucas S."/>
            <person name="Han J."/>
            <person name="Lapidus A."/>
            <person name="Cheng J.-F."/>
            <person name="Goodwin L."/>
            <person name="Pitluck S."/>
            <person name="Peters L."/>
            <person name="Ovchinnikova G."/>
            <person name="Held B."/>
            <person name="Detter J.C."/>
            <person name="Han C."/>
            <person name="Tapia R."/>
            <person name="Land M."/>
            <person name="Hauser L."/>
            <person name="Kyrpides N."/>
            <person name="Ivanova N."/>
            <person name="Pagani I."/>
            <person name="Sobecky P."/>
            <person name="Martinez R."/>
            <person name="Woyke T."/>
        </authorList>
    </citation>
    <scope>NUCLEOTIDE SEQUENCE [LARGE SCALE GENOMIC DNA]</scope>
    <source>
        <strain evidence="9">ATCC 33071 / DSM 4594 / JCM 1683 / NBRC 105701 / NCIMB 13365 / CIP 78.65</strain>
    </source>
</reference>
<evidence type="ECO:0000313" key="8">
    <source>
        <dbReference type="EMBL" id="AEX51113.1"/>
    </source>
</evidence>
<dbReference type="InterPro" id="IPR006138">
    <property type="entry name" value="NADH_UQ_OxRdtase_20Kd_su"/>
</dbReference>
<comment type="similarity">
    <text evidence="2">Belongs to the complex I 20 kDa subunit family.</text>
</comment>
<reference evidence="8 9" key="1">
    <citation type="journal article" date="2012" name="J. Bacteriol.">
        <title>Complete Genome Sequence of Rahnella aquatilis CIP 78.65.</title>
        <authorList>
            <person name="Martinez R.J."/>
            <person name="Bruce D."/>
            <person name="Detter C."/>
            <person name="Goodwin L.A."/>
            <person name="Han J."/>
            <person name="Han C.S."/>
            <person name="Held B."/>
            <person name="Land M.L."/>
            <person name="Mikhailova N."/>
            <person name="Nolan M."/>
            <person name="Pennacchio L."/>
            <person name="Pitluck S."/>
            <person name="Tapia R."/>
            <person name="Woyke T."/>
            <person name="Sobecky P.A."/>
        </authorList>
    </citation>
    <scope>NUCLEOTIDE SEQUENCE [LARGE SCALE GENOMIC DNA]</scope>
    <source>
        <strain evidence="9">ATCC 33071 / DSM 4594 / JCM 1683 / NBRC 105701 / NCIMB 13365 / CIP 78.65</strain>
    </source>
</reference>
<keyword evidence="6" id="KW-0411">Iron-sulfur</keyword>
<dbReference type="PROSITE" id="PS01150">
    <property type="entry name" value="COMPLEX1_20K"/>
    <property type="match status" value="1"/>
</dbReference>
<dbReference type="GO" id="GO:0046872">
    <property type="term" value="F:metal ion binding"/>
    <property type="evidence" value="ECO:0007669"/>
    <property type="project" value="UniProtKB-KW"/>
</dbReference>
<dbReference type="RefSeq" id="WP_015696360.1">
    <property type="nucleotide sequence ID" value="NC_016818.1"/>
</dbReference>
<sequence>MSHNLIAPRDDNGLPVPVTLDESIASLKSTLLNSIRRSAYVYRVDCGGCNGCEIEIFAAISPLFDAERFGIKVVPSPRHADILLFTGAVTRAMRIPALRAWDSAPDPKICISYGACGNSGGIFHDLYCVWGGTDKIVPVDVYIPGCPPTPAATIYGFAMALGLLDQKIKGQQHDEAATGPAALLHPDLPQPLRVLLDREARRMAGYRYGRQIADKFMDIVAAPGLQPVEQRVSAYLEEQGDLRLSEIVGNLQHIYQQVLRGEVRLW</sequence>
<organism evidence="8 9">
    <name type="scientific">Rahnella aquatilis (strain ATCC 33071 / DSM 4594 / JCM 1683 / NBRC 105701 / NCIMB 13365 / CIP 78.65)</name>
    <dbReference type="NCBI Taxonomy" id="745277"/>
    <lineage>
        <taxon>Bacteria</taxon>
        <taxon>Pseudomonadati</taxon>
        <taxon>Pseudomonadota</taxon>
        <taxon>Gammaproteobacteria</taxon>
        <taxon>Enterobacterales</taxon>
        <taxon>Yersiniaceae</taxon>
        <taxon>Rahnella</taxon>
    </lineage>
</organism>
<dbReference type="Gene3D" id="3.40.50.12280">
    <property type="match status" value="1"/>
</dbReference>
<evidence type="ECO:0000256" key="1">
    <source>
        <dbReference type="ARBA" id="ARBA00001966"/>
    </source>
</evidence>
<protein>
    <submittedName>
        <fullName evidence="8">Ni,Fe-hydrogenase III small subunit</fullName>
    </submittedName>
</protein>
<evidence type="ECO:0000256" key="4">
    <source>
        <dbReference type="ARBA" id="ARBA00022723"/>
    </source>
</evidence>
<evidence type="ECO:0000313" key="9">
    <source>
        <dbReference type="Proteomes" id="UP000009010"/>
    </source>
</evidence>
<dbReference type="GO" id="GO:0051539">
    <property type="term" value="F:4 iron, 4 sulfur cluster binding"/>
    <property type="evidence" value="ECO:0007669"/>
    <property type="project" value="UniProtKB-KW"/>
</dbReference>
<dbReference type="AlphaFoldDB" id="H2J0M1"/>
<dbReference type="NCBIfam" id="NF005012">
    <property type="entry name" value="PRK06411.1"/>
    <property type="match status" value="1"/>
</dbReference>